<evidence type="ECO:0000256" key="1">
    <source>
        <dbReference type="SAM" id="Phobius"/>
    </source>
</evidence>
<feature type="transmembrane region" description="Helical" evidence="1">
    <location>
        <begin position="54"/>
        <end position="72"/>
    </location>
</feature>
<comment type="caution">
    <text evidence="2">The sequence shown here is derived from an EMBL/GenBank/DDBJ whole genome shotgun (WGS) entry which is preliminary data.</text>
</comment>
<keyword evidence="1" id="KW-0472">Membrane</keyword>
<feature type="transmembrane region" description="Helical" evidence="1">
    <location>
        <begin position="137"/>
        <end position="165"/>
    </location>
</feature>
<reference evidence="2" key="1">
    <citation type="submission" date="2021-01" db="EMBL/GenBank/DDBJ databases">
        <authorList>
            <consortium name="Genoscope - CEA"/>
            <person name="William W."/>
        </authorList>
    </citation>
    <scope>NUCLEOTIDE SEQUENCE</scope>
</reference>
<feature type="transmembrane region" description="Helical" evidence="1">
    <location>
        <begin position="246"/>
        <end position="263"/>
    </location>
</feature>
<evidence type="ECO:0008006" key="4">
    <source>
        <dbReference type="Google" id="ProtNLM"/>
    </source>
</evidence>
<feature type="transmembrane region" description="Helical" evidence="1">
    <location>
        <begin position="186"/>
        <end position="204"/>
    </location>
</feature>
<keyword evidence="3" id="KW-1185">Reference proteome</keyword>
<proteinExistence type="predicted"/>
<feature type="transmembrane region" description="Helical" evidence="1">
    <location>
        <begin position="269"/>
        <end position="287"/>
    </location>
</feature>
<gene>
    <name evidence="2" type="ORF">PPRIM_AZ9-3.1.T0680097</name>
</gene>
<sequence length="291" mass="34349">MYKSIISDHFQKIKEAIVAFIMEISGVEFIHFINMLNYTLQLMFESSFVNKIDIITIVTQKCIITIILKLLYIQLFDKSQFKYEKATQNCIQVLASIIGLFLLKTFFFGQVNITRWINVAYNPISTMRIEYKDYDKVLISLIVMLPLLLFTGNIQYQLICLFQPLSQVFIQIIKYLMNDEIEQFQLVLYTNLIGLPIYIMLSLFNGNVQNIFDMTYFFDILTMCISQMLVYLAFDELKNQYSSYLYNWTLFGCIIMLSMVFMYREDEVILIFLPLLVILIMFASISIQRQT</sequence>
<accession>A0A8S1MSK1</accession>
<protein>
    <recommendedName>
        <fullName evidence="4">Transmembrane protein</fullName>
    </recommendedName>
</protein>
<keyword evidence="1" id="KW-0812">Transmembrane</keyword>
<organism evidence="2 3">
    <name type="scientific">Paramecium primaurelia</name>
    <dbReference type="NCBI Taxonomy" id="5886"/>
    <lineage>
        <taxon>Eukaryota</taxon>
        <taxon>Sar</taxon>
        <taxon>Alveolata</taxon>
        <taxon>Ciliophora</taxon>
        <taxon>Intramacronucleata</taxon>
        <taxon>Oligohymenophorea</taxon>
        <taxon>Peniculida</taxon>
        <taxon>Parameciidae</taxon>
        <taxon>Paramecium</taxon>
    </lineage>
</organism>
<feature type="transmembrane region" description="Helical" evidence="1">
    <location>
        <begin position="16"/>
        <end position="34"/>
    </location>
</feature>
<feature type="transmembrane region" description="Helical" evidence="1">
    <location>
        <begin position="93"/>
        <end position="117"/>
    </location>
</feature>
<dbReference type="Proteomes" id="UP000688137">
    <property type="component" value="Unassembled WGS sequence"/>
</dbReference>
<evidence type="ECO:0000313" key="2">
    <source>
        <dbReference type="EMBL" id="CAD8082679.1"/>
    </source>
</evidence>
<name>A0A8S1MSK1_PARPR</name>
<keyword evidence="1" id="KW-1133">Transmembrane helix</keyword>
<dbReference type="AlphaFoldDB" id="A0A8S1MSK1"/>
<feature type="transmembrane region" description="Helical" evidence="1">
    <location>
        <begin position="216"/>
        <end position="234"/>
    </location>
</feature>
<dbReference type="EMBL" id="CAJJDM010000071">
    <property type="protein sequence ID" value="CAD8082679.1"/>
    <property type="molecule type" value="Genomic_DNA"/>
</dbReference>
<evidence type="ECO:0000313" key="3">
    <source>
        <dbReference type="Proteomes" id="UP000688137"/>
    </source>
</evidence>